<dbReference type="Gene3D" id="3.40.1440.10">
    <property type="entry name" value="GIY-YIG endonuclease"/>
    <property type="match status" value="1"/>
</dbReference>
<dbReference type="PROSITE" id="PS50878">
    <property type="entry name" value="RT_POL"/>
    <property type="match status" value="1"/>
</dbReference>
<dbReference type="PANTHER" id="PTHR21301:SF10">
    <property type="entry name" value="REVERSE TRANSCRIPTASE DOMAIN-CONTAINING PROTEIN"/>
    <property type="match status" value="1"/>
</dbReference>
<dbReference type="EMBL" id="HBUF01298007">
    <property type="protein sequence ID" value="CAG6690526.1"/>
    <property type="molecule type" value="Transcribed_RNA"/>
</dbReference>
<reference evidence="2" key="1">
    <citation type="submission" date="2021-05" db="EMBL/GenBank/DDBJ databases">
        <authorList>
            <person name="Alioto T."/>
            <person name="Alioto T."/>
            <person name="Gomez Garrido J."/>
        </authorList>
    </citation>
    <scope>NUCLEOTIDE SEQUENCE</scope>
</reference>
<accession>A0A8D8TP11</accession>
<feature type="domain" description="Reverse transcriptase" evidence="1">
    <location>
        <begin position="1"/>
        <end position="98"/>
    </location>
</feature>
<protein>
    <recommendedName>
        <fullName evidence="1">Reverse transcriptase domain-containing protein</fullName>
    </recommendedName>
</protein>
<dbReference type="InterPro" id="IPR000477">
    <property type="entry name" value="RT_dom"/>
</dbReference>
<dbReference type="InterPro" id="IPR058912">
    <property type="entry name" value="HTH_animal"/>
</dbReference>
<dbReference type="Pfam" id="PF26215">
    <property type="entry name" value="HTH_animal"/>
    <property type="match status" value="1"/>
</dbReference>
<evidence type="ECO:0000313" key="2">
    <source>
        <dbReference type="EMBL" id="CAG6690526.1"/>
    </source>
</evidence>
<dbReference type="PANTHER" id="PTHR21301">
    <property type="entry name" value="REVERSE TRANSCRIPTASE"/>
    <property type="match status" value="1"/>
</dbReference>
<organism evidence="2">
    <name type="scientific">Cacopsylla melanoneura</name>
    <dbReference type="NCBI Taxonomy" id="428564"/>
    <lineage>
        <taxon>Eukaryota</taxon>
        <taxon>Metazoa</taxon>
        <taxon>Ecdysozoa</taxon>
        <taxon>Arthropoda</taxon>
        <taxon>Hexapoda</taxon>
        <taxon>Insecta</taxon>
        <taxon>Pterygota</taxon>
        <taxon>Neoptera</taxon>
        <taxon>Paraneoptera</taxon>
        <taxon>Hemiptera</taxon>
        <taxon>Sternorrhyncha</taxon>
        <taxon>Psylloidea</taxon>
        <taxon>Psyllidae</taxon>
        <taxon>Psyllinae</taxon>
        <taxon>Cacopsylla</taxon>
    </lineage>
</organism>
<sequence>MGSPLSPLLAEAYMDDFEQQLFCENPPILQNILIYKRYVDDIFILWTGDTSEVQDLLHHVNQLRENIKFEIEIGGETLNFLDLTIKLNLSTRKLEFSVYRKPSTTDTCIPANSNHPQIHKMAAFRALISRLLEIPMSRSNFINELDVIYQIATNNGYKKETIVKLFNVHLQKFINKKYLYHTTSPSNTPKKWRSVLFTGKPSYKIAQTIQKAENVRIAFYTNNNLKNKLYNMKDKIPPLKKSGIYRIRVDGHGEYIGKTARAINTRINEHFASVRNKHPEKSGFAQYMVDNNVSLSLCEVDVLSCCQDSAMKLGLRETYHIRKALLEGKVIFNTQVEKNE</sequence>
<name>A0A8D8TP11_9HEMI</name>
<evidence type="ECO:0000259" key="1">
    <source>
        <dbReference type="PROSITE" id="PS50878"/>
    </source>
</evidence>
<proteinExistence type="predicted"/>
<dbReference type="SUPFAM" id="SSF82771">
    <property type="entry name" value="GIY-YIG endonuclease"/>
    <property type="match status" value="1"/>
</dbReference>
<dbReference type="InterPro" id="IPR035901">
    <property type="entry name" value="GIY-YIG_endonuc_sf"/>
</dbReference>
<dbReference type="AlphaFoldDB" id="A0A8D8TP11"/>